<keyword evidence="1" id="KW-0732">Signal</keyword>
<evidence type="ECO:0000313" key="4">
    <source>
        <dbReference type="Proteomes" id="UP000298429"/>
    </source>
</evidence>
<dbReference type="Pfam" id="PF13205">
    <property type="entry name" value="Big_5"/>
    <property type="match status" value="3"/>
</dbReference>
<feature type="domain" description="SbsA Ig-like" evidence="2">
    <location>
        <begin position="163"/>
        <end position="262"/>
    </location>
</feature>
<dbReference type="AlphaFoldDB" id="A0A5F2BNS4"/>
<dbReference type="Proteomes" id="UP000298429">
    <property type="component" value="Unassembled WGS sequence"/>
</dbReference>
<dbReference type="Gene3D" id="2.60.40.1220">
    <property type="match status" value="1"/>
</dbReference>
<comment type="caution">
    <text evidence="3">The sequence shown here is derived from an EMBL/GenBank/DDBJ whole genome shotgun (WGS) entry which is preliminary data.</text>
</comment>
<accession>A0A5F2BNS4</accession>
<organism evidence="3 4">
    <name type="scientific">Leptospira barantonii</name>
    <dbReference type="NCBI Taxonomy" id="2023184"/>
    <lineage>
        <taxon>Bacteria</taxon>
        <taxon>Pseudomonadati</taxon>
        <taxon>Spirochaetota</taxon>
        <taxon>Spirochaetia</taxon>
        <taxon>Leptospirales</taxon>
        <taxon>Leptospiraceae</taxon>
        <taxon>Leptospira</taxon>
    </lineage>
</organism>
<evidence type="ECO:0000313" key="3">
    <source>
        <dbReference type="EMBL" id="TGM07196.1"/>
    </source>
</evidence>
<reference evidence="3 4" key="1">
    <citation type="journal article" date="2019" name="PLoS Negl. Trop. Dis.">
        <title>Revisiting the worldwide diversity of Leptospira species in the environment.</title>
        <authorList>
            <person name="Vincent A.T."/>
            <person name="Schiettekatte O."/>
            <person name="Bourhy P."/>
            <person name="Veyrier F.J."/>
            <person name="Picardeau M."/>
        </authorList>
    </citation>
    <scope>NUCLEOTIDE SEQUENCE [LARGE SCALE GENOMIC DNA]</scope>
    <source>
        <strain evidence="3 4">201702444</strain>
    </source>
</reference>
<gene>
    <name evidence="3" type="ORF">EHQ76_05045</name>
</gene>
<dbReference type="InterPro" id="IPR014755">
    <property type="entry name" value="Cu-Rt/internalin_Ig-like"/>
</dbReference>
<feature type="domain" description="SbsA Ig-like" evidence="2">
    <location>
        <begin position="57"/>
        <end position="156"/>
    </location>
</feature>
<dbReference type="OrthoDB" id="344720at2"/>
<dbReference type="EMBL" id="RQGN01000026">
    <property type="protein sequence ID" value="TGM07196.1"/>
    <property type="molecule type" value="Genomic_DNA"/>
</dbReference>
<feature type="domain" description="SbsA Ig-like" evidence="2">
    <location>
        <begin position="298"/>
        <end position="382"/>
    </location>
</feature>
<proteinExistence type="predicted"/>
<dbReference type="InterPro" id="IPR032812">
    <property type="entry name" value="SbsA_Ig"/>
</dbReference>
<evidence type="ECO:0000259" key="2">
    <source>
        <dbReference type="Pfam" id="PF13205"/>
    </source>
</evidence>
<sequence>MKIVSPISRILPLRFSIWIKPAIGLFFSIVLISCGHDGEDKLLAQLGLEWKSYYAYPQVVAISPSDNTYNVSKDSAIIIDFNKPMDKIFTEAAISVSANGGNTAFSPSWVFDTRLILEFKSGITEGKRYEINLNKGQVRDQDNNFMAKNFLSHFYTEGLGQVPSVVSSLPASTGSIVTGWGASNSPVINFSEPMDEASANSAISISGGPAVYLLVWNATHTTATLQLKSDLEIGTTYTLRVSSSAKSASGIPLSKDYLVSFSSGTASVRPTVRPSMPGNFPAWNISFLPDPTINPVVTGNSKNDTFDFNFSDPMDKPSVLSAITFSPGISGQFSWNAGGTILTFTPSSPLQSETTYRLKISNSAKSLQGQNLLEGYVIDFLTDSPNDSRAIAFAGANGNTIDVTCSAISLDITVPATPNLNTVYPIQPQPACTTPQYEFELLLNTSGGRALKTFGDGDIFAVGNISIDYFSGGPTTSSLRIDQINYLPTANPQRVKVRIRGVSGNQVRYKFTLRGGTSGIQDINGNILKNDLEFLFYDP</sequence>
<dbReference type="RefSeq" id="WP_135670015.1">
    <property type="nucleotide sequence ID" value="NZ_RQGN01000026.1"/>
</dbReference>
<dbReference type="PROSITE" id="PS51257">
    <property type="entry name" value="PROKAR_LIPOPROTEIN"/>
    <property type="match status" value="1"/>
</dbReference>
<name>A0A5F2BNS4_9LEPT</name>
<dbReference type="Gene3D" id="2.60.40.3710">
    <property type="match status" value="2"/>
</dbReference>
<evidence type="ECO:0000256" key="1">
    <source>
        <dbReference type="ARBA" id="ARBA00022729"/>
    </source>
</evidence>
<protein>
    <recommendedName>
        <fullName evidence="2">SbsA Ig-like domain-containing protein</fullName>
    </recommendedName>
</protein>